<comment type="caution">
    <text evidence="17">The sequence shown here is derived from an EMBL/GenBank/DDBJ whole genome shotgun (WGS) entry which is preliminary data.</text>
</comment>
<dbReference type="InterPro" id="IPR011992">
    <property type="entry name" value="EF-hand-dom_pair"/>
</dbReference>
<dbReference type="EC" id="3.6.5.-" evidence="14"/>
<accession>A0A9Q0GWD1</accession>
<comment type="similarity">
    <text evidence="2 14">Belongs to the mitochondrial Rho GTPase family.</text>
</comment>
<organism evidence="17 18">
    <name type="scientific">Protea cynaroides</name>
    <dbReference type="NCBI Taxonomy" id="273540"/>
    <lineage>
        <taxon>Eukaryota</taxon>
        <taxon>Viridiplantae</taxon>
        <taxon>Streptophyta</taxon>
        <taxon>Embryophyta</taxon>
        <taxon>Tracheophyta</taxon>
        <taxon>Spermatophyta</taxon>
        <taxon>Magnoliopsida</taxon>
        <taxon>Proteales</taxon>
        <taxon>Proteaceae</taxon>
        <taxon>Protea</taxon>
    </lineage>
</organism>
<keyword evidence="13 14" id="KW-0472">Membrane</keyword>
<evidence type="ECO:0000259" key="16">
    <source>
        <dbReference type="PROSITE" id="PS51423"/>
    </source>
</evidence>
<evidence type="ECO:0000256" key="1">
    <source>
        <dbReference type="ARBA" id="ARBA00004200"/>
    </source>
</evidence>
<dbReference type="Gene3D" id="3.40.50.300">
    <property type="entry name" value="P-loop containing nucleotide triphosphate hydrolases"/>
    <property type="match status" value="2"/>
</dbReference>
<dbReference type="InterPro" id="IPR027417">
    <property type="entry name" value="P-loop_NTPase"/>
</dbReference>
<evidence type="ECO:0000256" key="3">
    <source>
        <dbReference type="ARBA" id="ARBA00022692"/>
    </source>
</evidence>
<dbReference type="PANTHER" id="PTHR46819:SF1">
    <property type="entry name" value="EF-HAND CALCIUM-BINDING DOMAIN-CONTAINING PROTEIN 7"/>
    <property type="match status" value="1"/>
</dbReference>
<keyword evidence="11 14" id="KW-0496">Mitochondrion</keyword>
<dbReference type="OrthoDB" id="10020961at2759"/>
<dbReference type="InterPro" id="IPR013566">
    <property type="entry name" value="EF_hand_assoc_1"/>
</dbReference>
<dbReference type="FunFam" id="3.40.50.300:FF:000553">
    <property type="entry name" value="Mitochondrial Rho GTPase"/>
    <property type="match status" value="1"/>
</dbReference>
<dbReference type="InterPro" id="IPR020860">
    <property type="entry name" value="MIRO_dom"/>
</dbReference>
<dbReference type="Pfam" id="PF08355">
    <property type="entry name" value="EF_assoc_1"/>
    <property type="match status" value="1"/>
</dbReference>
<dbReference type="GO" id="GO:0005525">
    <property type="term" value="F:GTP binding"/>
    <property type="evidence" value="ECO:0007669"/>
    <property type="project" value="UniProtKB-KW"/>
</dbReference>
<keyword evidence="8 14" id="KW-0378">Hydrolase</keyword>
<evidence type="ECO:0000256" key="12">
    <source>
        <dbReference type="ARBA" id="ARBA00023134"/>
    </source>
</evidence>
<evidence type="ECO:0000256" key="11">
    <source>
        <dbReference type="ARBA" id="ARBA00023128"/>
    </source>
</evidence>
<dbReference type="GO" id="GO:0005509">
    <property type="term" value="F:calcium ion binding"/>
    <property type="evidence" value="ECO:0007669"/>
    <property type="project" value="InterPro"/>
</dbReference>
<evidence type="ECO:0000256" key="9">
    <source>
        <dbReference type="ARBA" id="ARBA00022837"/>
    </source>
</evidence>
<dbReference type="InterPro" id="IPR001806">
    <property type="entry name" value="Small_GTPase"/>
</dbReference>
<dbReference type="Pfam" id="PF00071">
    <property type="entry name" value="Ras"/>
    <property type="match status" value="2"/>
</dbReference>
<keyword evidence="7 14" id="KW-1000">Mitochondrion outer membrane</keyword>
<comment type="subcellular location">
    <subcellularLocation>
        <location evidence="1 14">Mitochondrion outer membrane</location>
        <topology evidence="1 14">Single-pass type IV membrane protein</topology>
    </subcellularLocation>
</comment>
<evidence type="ECO:0000256" key="13">
    <source>
        <dbReference type="ARBA" id="ARBA00023136"/>
    </source>
</evidence>
<evidence type="ECO:0000256" key="6">
    <source>
        <dbReference type="ARBA" id="ARBA00022741"/>
    </source>
</evidence>
<dbReference type="GO" id="GO:0007005">
    <property type="term" value="P:mitochondrion organization"/>
    <property type="evidence" value="ECO:0007669"/>
    <property type="project" value="InterPro"/>
</dbReference>
<protein>
    <recommendedName>
        <fullName evidence="14">Mitochondrial Rho GTPase</fullName>
        <ecNumber evidence="14">3.6.5.-</ecNumber>
    </recommendedName>
</protein>
<evidence type="ECO:0000256" key="5">
    <source>
        <dbReference type="ARBA" id="ARBA00022737"/>
    </source>
</evidence>
<dbReference type="PIRSF" id="PIRSF037488">
    <property type="entry name" value="Mt_Rho_GTPase"/>
    <property type="match status" value="1"/>
</dbReference>
<dbReference type="PROSITE" id="PS00018">
    <property type="entry name" value="EF_HAND_1"/>
    <property type="match status" value="1"/>
</dbReference>
<keyword evidence="9 14" id="KW-0106">Calcium</keyword>
<keyword evidence="4" id="KW-0479">Metal-binding</keyword>
<evidence type="ECO:0000256" key="14">
    <source>
        <dbReference type="PIRNR" id="PIRNR037488"/>
    </source>
</evidence>
<evidence type="ECO:0000313" key="17">
    <source>
        <dbReference type="EMBL" id="KAJ4954296.1"/>
    </source>
</evidence>
<feature type="domain" description="Miro" evidence="16">
    <location>
        <begin position="1"/>
        <end position="157"/>
    </location>
</feature>
<name>A0A9Q0GWD1_9MAGN</name>
<dbReference type="Pfam" id="PF08356">
    <property type="entry name" value="EF_assoc_2"/>
    <property type="match status" value="1"/>
</dbReference>
<reference evidence="17" key="1">
    <citation type="journal article" date="2023" name="Plant J.">
        <title>The genome of the king protea, Protea cynaroides.</title>
        <authorList>
            <person name="Chang J."/>
            <person name="Duong T.A."/>
            <person name="Schoeman C."/>
            <person name="Ma X."/>
            <person name="Roodt D."/>
            <person name="Barker N."/>
            <person name="Li Z."/>
            <person name="Van de Peer Y."/>
            <person name="Mizrachi E."/>
        </authorList>
    </citation>
    <scope>NUCLEOTIDE SEQUENCE</scope>
    <source>
        <tissue evidence="17">Young leaves</tissue>
    </source>
</reference>
<evidence type="ECO:0000256" key="10">
    <source>
        <dbReference type="ARBA" id="ARBA00022989"/>
    </source>
</evidence>
<evidence type="ECO:0000256" key="8">
    <source>
        <dbReference type="ARBA" id="ARBA00022801"/>
    </source>
</evidence>
<dbReference type="SMART" id="SM00174">
    <property type="entry name" value="RHO"/>
    <property type="match status" value="1"/>
</dbReference>
<dbReference type="InterPro" id="IPR021181">
    <property type="entry name" value="Miro"/>
</dbReference>
<keyword evidence="10 15" id="KW-1133">Transmembrane helix</keyword>
<evidence type="ECO:0000313" key="18">
    <source>
        <dbReference type="Proteomes" id="UP001141806"/>
    </source>
</evidence>
<keyword evidence="18" id="KW-1185">Reference proteome</keyword>
<dbReference type="InterPro" id="IPR018247">
    <property type="entry name" value="EF_Hand_1_Ca_BS"/>
</dbReference>
<dbReference type="GO" id="GO:0005741">
    <property type="term" value="C:mitochondrial outer membrane"/>
    <property type="evidence" value="ECO:0007669"/>
    <property type="project" value="UniProtKB-SubCell"/>
</dbReference>
<dbReference type="InterPro" id="IPR052266">
    <property type="entry name" value="Miro-EF-hand_domain"/>
</dbReference>
<keyword evidence="6 14" id="KW-0547">Nucleotide-binding</keyword>
<dbReference type="SUPFAM" id="SSF47473">
    <property type="entry name" value="EF-hand"/>
    <property type="match status" value="1"/>
</dbReference>
<dbReference type="Gene3D" id="1.10.238.10">
    <property type="entry name" value="EF-hand"/>
    <property type="match status" value="2"/>
</dbReference>
<dbReference type="AlphaFoldDB" id="A0A9Q0GWD1"/>
<dbReference type="InterPro" id="IPR013567">
    <property type="entry name" value="EF_hand_assoc_2"/>
</dbReference>
<feature type="transmembrane region" description="Helical" evidence="15">
    <location>
        <begin position="595"/>
        <end position="615"/>
    </location>
</feature>
<proteinExistence type="inferred from homology"/>
<dbReference type="FunFam" id="1.10.238.10:FF:000212">
    <property type="entry name" value="Mitochondrial Rho GTPase"/>
    <property type="match status" value="1"/>
</dbReference>
<evidence type="ECO:0000256" key="2">
    <source>
        <dbReference type="ARBA" id="ARBA00007981"/>
    </source>
</evidence>
<dbReference type="PROSITE" id="PS51423">
    <property type="entry name" value="MIRO"/>
    <property type="match status" value="2"/>
</dbReference>
<dbReference type="Proteomes" id="UP001141806">
    <property type="component" value="Unassembled WGS sequence"/>
</dbReference>
<dbReference type="FunFam" id="1.10.238.10:FF:000011">
    <property type="entry name" value="Mitochondrial Rho GTPase"/>
    <property type="match status" value="1"/>
</dbReference>
<evidence type="ECO:0000256" key="15">
    <source>
        <dbReference type="SAM" id="Phobius"/>
    </source>
</evidence>
<sequence length="623" mass="69963">MKEWETKVRARLSTILEKRNVMIIKIELETLATELQWRVQMRAHYPRAIPENRNKLAEELRKADAVVLTYACDDPVTLDRLSTFWLPELRRLEVKVPVIVVGCKLDLRDDQQPVSLEQVMSPIMQQFREIETCIECSALNLIQVPEVFYYAQKAVLHPTGPLFDQETQTLKPRCVRALKRIFILCDHDRDGALSDAELNDFQVKCFNAPLQPSEIVGVKRVVQEKLPEGVNSRGLTLTGFLFLHALFIEKGRLETTWTVLRKFGYNNDLKLRDDLLPVPIKRNPDQSVELTNEAVEFLRGIFCLFDIDGDAALRSLELDDLFSTAPESPWGEAPYKDAAPKTALDGLSLDGFLSLWALMTLLDPARSLANLIYIGYTGDPASAIRVTRKRRIDRKKQQSERNAFQCFIFGPKNAGKSAILHSFIGRPFSEIYTSTTNECFAVNVIDPLGGSKKTLVLREIPEGGVRNLLSNKESLAACDIAVFVYDSSDESSWKRATELLVDVASHGEASGFEVPCLIVAAKDDLDPYPTAIQDSTRVSHDMGIEAPIPVSMKLGDYNSIYRRIVTAAEHPHLSIPETEAGRNRKHYHQLVNRSLMFVSVGAAVALVGLAAYRVYASRKNTST</sequence>
<keyword evidence="3 15" id="KW-0812">Transmembrane</keyword>
<evidence type="ECO:0000256" key="7">
    <source>
        <dbReference type="ARBA" id="ARBA00022787"/>
    </source>
</evidence>
<feature type="domain" description="Miro" evidence="16">
    <location>
        <begin position="401"/>
        <end position="570"/>
    </location>
</feature>
<dbReference type="CDD" id="cd01892">
    <property type="entry name" value="Miro2"/>
    <property type="match status" value="1"/>
</dbReference>
<dbReference type="PANTHER" id="PTHR46819">
    <property type="entry name" value="EF-HAND CALCIUM-BINDING DOMAIN-CONTAINING PROTEIN 7"/>
    <property type="match status" value="1"/>
</dbReference>
<dbReference type="EMBL" id="JAMYWD010000011">
    <property type="protein sequence ID" value="KAJ4954296.1"/>
    <property type="molecule type" value="Genomic_DNA"/>
</dbReference>
<dbReference type="GO" id="GO:0003924">
    <property type="term" value="F:GTPase activity"/>
    <property type="evidence" value="ECO:0007669"/>
    <property type="project" value="InterPro"/>
</dbReference>
<gene>
    <name evidence="17" type="ORF">NE237_011079</name>
</gene>
<evidence type="ECO:0000256" key="4">
    <source>
        <dbReference type="ARBA" id="ARBA00022723"/>
    </source>
</evidence>
<keyword evidence="12 14" id="KW-0342">GTP-binding</keyword>
<keyword evidence="5" id="KW-0677">Repeat</keyword>
<dbReference type="SUPFAM" id="SSF52540">
    <property type="entry name" value="P-loop containing nucleoside triphosphate hydrolases"/>
    <property type="match status" value="2"/>
</dbReference>